<sequence>MAPPHKAKKGPRPPGTKGKLGGFNPGNVNNIRSTYKGKAGKIKADLIHKAKVKKHYFSELAKQDQEEDTPDFYKEIFAQVDEQQKEEKKERDERMAMRDALDKEAKGEGDNSGSDTEATGSGMDCGPTHDASSSSSIKPNPYQRAQSILEQQDRERAAMFETLRKEKEAREKAKAQSRKEREQTKVRLSKRTRKGQPVLSNLDIQRGISRWSHLLLLSLLFGIGLAFFVTHAILLLVDPPMSFWSRELIRSLAYLFLFTGPVPHVIHLVSLVGRTDMDTIHYGLTKRSTQVLAYTIPLVLAVGGSLSVIAYWEIDLGNPVAYRWFYTSACILYLYPCVVILWFYQAYGIRFADIIDAHLEESGSRSVRRARSMGMMKHLDPFPDRTAVVSYSLQKVLPMRQE</sequence>
<dbReference type="Proteomes" id="UP000267251">
    <property type="component" value="Unassembled WGS sequence"/>
</dbReference>
<dbReference type="AlphaFoldDB" id="A0A4P9Y6Z9"/>
<keyword evidence="6" id="KW-1185">Reference proteome</keyword>
<evidence type="ECO:0000256" key="3">
    <source>
        <dbReference type="SAM" id="MobiDB-lite"/>
    </source>
</evidence>
<reference evidence="6" key="1">
    <citation type="journal article" date="2018" name="Nat. Microbiol.">
        <title>Leveraging single-cell genomics to expand the fungal tree of life.</title>
        <authorList>
            <person name="Ahrendt S.R."/>
            <person name="Quandt C.A."/>
            <person name="Ciobanu D."/>
            <person name="Clum A."/>
            <person name="Salamov A."/>
            <person name="Andreopoulos B."/>
            <person name="Cheng J.F."/>
            <person name="Woyke T."/>
            <person name="Pelin A."/>
            <person name="Henrissat B."/>
            <person name="Reynolds N.K."/>
            <person name="Benny G.L."/>
            <person name="Smith M.E."/>
            <person name="James T.Y."/>
            <person name="Grigoriev I.V."/>
        </authorList>
    </citation>
    <scope>NUCLEOTIDE SEQUENCE [LARGE SCALE GENOMIC DNA]</scope>
</reference>
<keyword evidence="4" id="KW-1133">Transmembrane helix</keyword>
<feature type="region of interest" description="Disordered" evidence="3">
    <location>
        <begin position="78"/>
        <end position="142"/>
    </location>
</feature>
<feature type="compositionally biased region" description="Basic and acidic residues" evidence="3">
    <location>
        <begin position="166"/>
        <end position="185"/>
    </location>
</feature>
<protein>
    <recommendedName>
        <fullName evidence="2">rRNA-processing protein FYV7</fullName>
    </recommendedName>
</protein>
<feature type="compositionally biased region" description="Basic residues" evidence="3">
    <location>
        <begin position="1"/>
        <end position="11"/>
    </location>
</feature>
<feature type="compositionally biased region" description="Polar residues" evidence="3">
    <location>
        <begin position="130"/>
        <end position="142"/>
    </location>
</feature>
<feature type="transmembrane region" description="Helical" evidence="4">
    <location>
        <begin position="291"/>
        <end position="312"/>
    </location>
</feature>
<keyword evidence="4" id="KW-0812">Transmembrane</keyword>
<name>A0A4P9Y6Z9_9FUNG</name>
<evidence type="ECO:0000256" key="2">
    <source>
        <dbReference type="ARBA" id="ARBA00018780"/>
    </source>
</evidence>
<comment type="similarity">
    <text evidence="1">Belongs to the FYV7 family.</text>
</comment>
<gene>
    <name evidence="5" type="ORF">BJ684DRAFT_18845</name>
</gene>
<feature type="transmembrane region" description="Helical" evidence="4">
    <location>
        <begin position="248"/>
        <end position="270"/>
    </location>
</feature>
<dbReference type="OrthoDB" id="2135053at2759"/>
<feature type="region of interest" description="Disordered" evidence="3">
    <location>
        <begin position="166"/>
        <end position="192"/>
    </location>
</feature>
<dbReference type="PANTHER" id="PTHR41805">
    <property type="entry name" value="EXPRESSED PROTEIN"/>
    <property type="match status" value="1"/>
</dbReference>
<evidence type="ECO:0000256" key="1">
    <source>
        <dbReference type="ARBA" id="ARBA00006800"/>
    </source>
</evidence>
<feature type="transmembrane region" description="Helical" evidence="4">
    <location>
        <begin position="214"/>
        <end position="236"/>
    </location>
</feature>
<evidence type="ECO:0000256" key="4">
    <source>
        <dbReference type="SAM" id="Phobius"/>
    </source>
</evidence>
<evidence type="ECO:0000313" key="6">
    <source>
        <dbReference type="Proteomes" id="UP000267251"/>
    </source>
</evidence>
<feature type="compositionally biased region" description="Basic and acidic residues" evidence="3">
    <location>
        <begin position="82"/>
        <end position="109"/>
    </location>
</feature>
<organism evidence="5 6">
    <name type="scientific">Piptocephalis cylindrospora</name>
    <dbReference type="NCBI Taxonomy" id="1907219"/>
    <lineage>
        <taxon>Eukaryota</taxon>
        <taxon>Fungi</taxon>
        <taxon>Fungi incertae sedis</taxon>
        <taxon>Zoopagomycota</taxon>
        <taxon>Zoopagomycotina</taxon>
        <taxon>Zoopagomycetes</taxon>
        <taxon>Zoopagales</taxon>
        <taxon>Piptocephalidaceae</taxon>
        <taxon>Piptocephalis</taxon>
    </lineage>
</organism>
<evidence type="ECO:0000313" key="5">
    <source>
        <dbReference type="EMBL" id="RKP14763.1"/>
    </source>
</evidence>
<dbReference type="PANTHER" id="PTHR41805:SF1">
    <property type="entry name" value="RRNA-PROCESSING PROTEIN FYV7"/>
    <property type="match status" value="1"/>
</dbReference>
<keyword evidence="4" id="KW-0472">Membrane</keyword>
<feature type="transmembrane region" description="Helical" evidence="4">
    <location>
        <begin position="324"/>
        <end position="344"/>
    </location>
</feature>
<dbReference type="EMBL" id="KZ987793">
    <property type="protein sequence ID" value="RKP14763.1"/>
    <property type="molecule type" value="Genomic_DNA"/>
</dbReference>
<accession>A0A4P9Y6Z9</accession>
<dbReference type="Pfam" id="PF08524">
    <property type="entry name" value="rRNA_processing"/>
    <property type="match status" value="1"/>
</dbReference>
<proteinExistence type="inferred from homology"/>
<feature type="region of interest" description="Disordered" evidence="3">
    <location>
        <begin position="1"/>
        <end position="34"/>
    </location>
</feature>
<dbReference type="InterPro" id="IPR013730">
    <property type="entry name" value="Fyv7/TAP26"/>
</dbReference>